<dbReference type="EMBL" id="AAVO02000007">
    <property type="protein sequence ID" value="EDM87384.1"/>
    <property type="molecule type" value="Genomic_DNA"/>
</dbReference>
<reference evidence="1 2" key="1">
    <citation type="submission" date="2007-03" db="EMBL/GenBank/DDBJ databases">
        <authorList>
            <person name="Fulton L."/>
            <person name="Clifton S."/>
            <person name="Fulton B."/>
            <person name="Xu J."/>
            <person name="Minx P."/>
            <person name="Pepin K.H."/>
            <person name="Johnson M."/>
            <person name="Thiruvilangam P."/>
            <person name="Bhonagiri V."/>
            <person name="Nash W.E."/>
            <person name="Mardis E.R."/>
            <person name="Wilson R.K."/>
        </authorList>
    </citation>
    <scope>NUCLEOTIDE SEQUENCE [LARGE SCALE GENOMIC DNA]</scope>
    <source>
        <strain evidence="1 2">ATCC 29174</strain>
    </source>
</reference>
<sequence>MKIAPVVVGVAQKVAKDEKNQAIDAGAKAVEGFVKAIRKK</sequence>
<dbReference type="AlphaFoldDB" id="A5ZSH2"/>
<accession>A5ZSH2</accession>
<dbReference type="RefSeq" id="WP_005426098.1">
    <property type="nucleotide sequence ID" value="NZ_CP102265.1"/>
</dbReference>
<evidence type="ECO:0000313" key="1">
    <source>
        <dbReference type="EMBL" id="EDM87384.1"/>
    </source>
</evidence>
<dbReference type="Proteomes" id="UP000006002">
    <property type="component" value="Unassembled WGS sequence"/>
</dbReference>
<name>A5ZSH2_9FIRM</name>
<organism evidence="1 2">
    <name type="scientific">Blautia obeum ATCC 29174</name>
    <dbReference type="NCBI Taxonomy" id="411459"/>
    <lineage>
        <taxon>Bacteria</taxon>
        <taxon>Bacillati</taxon>
        <taxon>Bacillota</taxon>
        <taxon>Clostridia</taxon>
        <taxon>Lachnospirales</taxon>
        <taxon>Lachnospiraceae</taxon>
        <taxon>Blautia</taxon>
    </lineage>
</organism>
<reference evidence="1 2" key="2">
    <citation type="submission" date="2007-04" db="EMBL/GenBank/DDBJ databases">
        <title>Draft genome sequence of Ruminococcus obeum (ATCC 29174).</title>
        <authorList>
            <person name="Sudarsanam P."/>
            <person name="Ley R."/>
            <person name="Guruge J."/>
            <person name="Turnbaugh P.J."/>
            <person name="Mahowald M."/>
            <person name="Liep D."/>
            <person name="Gordon J."/>
        </authorList>
    </citation>
    <scope>NUCLEOTIDE SEQUENCE [LARGE SCALE GENOMIC DNA]</scope>
    <source>
        <strain evidence="1 2">ATCC 29174</strain>
    </source>
</reference>
<evidence type="ECO:0000313" key="2">
    <source>
        <dbReference type="Proteomes" id="UP000006002"/>
    </source>
</evidence>
<protein>
    <submittedName>
        <fullName evidence="1">Uncharacterized protein</fullName>
    </submittedName>
</protein>
<comment type="caution">
    <text evidence="1">The sequence shown here is derived from an EMBL/GenBank/DDBJ whole genome shotgun (WGS) entry which is preliminary data.</text>
</comment>
<dbReference type="GeneID" id="79805651"/>
<proteinExistence type="predicted"/>
<dbReference type="HOGENOM" id="CLU_3285742_0_0_9"/>
<gene>
    <name evidence="1" type="ORF">RUMOBE_01950</name>
</gene>